<evidence type="ECO:0000259" key="8">
    <source>
        <dbReference type="SMART" id="SM00906"/>
    </source>
</evidence>
<feature type="domain" description="Xylanolytic transcriptional activator regulatory" evidence="8">
    <location>
        <begin position="311"/>
        <end position="385"/>
    </location>
</feature>
<keyword evidence="1" id="KW-0479">Metal-binding</keyword>
<reference evidence="9" key="1">
    <citation type="submission" date="2022-12" db="EMBL/GenBank/DDBJ databases">
        <authorList>
            <person name="Petersen C."/>
        </authorList>
    </citation>
    <scope>NUCLEOTIDE SEQUENCE</scope>
    <source>
        <strain evidence="9">IBT 29677</strain>
    </source>
</reference>
<dbReference type="InterPro" id="IPR007219">
    <property type="entry name" value="XnlR_reg_dom"/>
</dbReference>
<dbReference type="GeneID" id="81375295"/>
<dbReference type="RefSeq" id="XP_056482345.1">
    <property type="nucleotide sequence ID" value="XM_056636315.1"/>
</dbReference>
<dbReference type="Pfam" id="PF04082">
    <property type="entry name" value="Fungal_trans"/>
    <property type="match status" value="1"/>
</dbReference>
<evidence type="ECO:0000256" key="5">
    <source>
        <dbReference type="ARBA" id="ARBA00023163"/>
    </source>
</evidence>
<evidence type="ECO:0000313" key="9">
    <source>
        <dbReference type="EMBL" id="KAJ5378559.1"/>
    </source>
</evidence>
<evidence type="ECO:0000256" key="2">
    <source>
        <dbReference type="ARBA" id="ARBA00022833"/>
    </source>
</evidence>
<dbReference type="GO" id="GO:0001228">
    <property type="term" value="F:DNA-binding transcription activator activity, RNA polymerase II-specific"/>
    <property type="evidence" value="ECO:0007669"/>
    <property type="project" value="TreeGrafter"/>
</dbReference>
<keyword evidence="6" id="KW-0539">Nucleus</keyword>
<dbReference type="InterPro" id="IPR036864">
    <property type="entry name" value="Zn2-C6_fun-type_DNA-bd_sf"/>
</dbReference>
<evidence type="ECO:0000256" key="6">
    <source>
        <dbReference type="ARBA" id="ARBA00023242"/>
    </source>
</evidence>
<dbReference type="InterPro" id="IPR051430">
    <property type="entry name" value="Fungal_TF_Env_Response"/>
</dbReference>
<protein>
    <recommendedName>
        <fullName evidence="8">Xylanolytic transcriptional activator regulatory domain-containing protein</fullName>
    </recommendedName>
</protein>
<dbReference type="OrthoDB" id="5431381at2759"/>
<proteinExistence type="predicted"/>
<keyword evidence="5" id="KW-0804">Transcription</keyword>
<dbReference type="GO" id="GO:0006351">
    <property type="term" value="P:DNA-templated transcription"/>
    <property type="evidence" value="ECO:0007669"/>
    <property type="project" value="InterPro"/>
</dbReference>
<dbReference type="GO" id="GO:0008270">
    <property type="term" value="F:zinc ion binding"/>
    <property type="evidence" value="ECO:0007669"/>
    <property type="project" value="InterPro"/>
</dbReference>
<dbReference type="EMBL" id="JAPZBU010000011">
    <property type="protein sequence ID" value="KAJ5378559.1"/>
    <property type="molecule type" value="Genomic_DNA"/>
</dbReference>
<keyword evidence="10" id="KW-1185">Reference proteome</keyword>
<comment type="caution">
    <text evidence="9">The sequence shown here is derived from an EMBL/GenBank/DDBJ whole genome shotgun (WGS) entry which is preliminary data.</text>
</comment>
<gene>
    <name evidence="9" type="ORF">N7509_011678</name>
</gene>
<name>A0A9W9SJT7_9EURO</name>
<dbReference type="PANTHER" id="PTHR31944:SF131">
    <property type="entry name" value="HEME-RESPONSIVE ZINC FINGER TRANSCRIPTION FACTOR HAP1"/>
    <property type="match status" value="1"/>
</dbReference>
<dbReference type="GO" id="GO:0000978">
    <property type="term" value="F:RNA polymerase II cis-regulatory region sequence-specific DNA binding"/>
    <property type="evidence" value="ECO:0007669"/>
    <property type="project" value="TreeGrafter"/>
</dbReference>
<dbReference type="CDD" id="cd12148">
    <property type="entry name" value="fungal_TF_MHR"/>
    <property type="match status" value="1"/>
</dbReference>
<keyword evidence="4" id="KW-0238">DNA-binding</keyword>
<accession>A0A9W9SJT7</accession>
<evidence type="ECO:0000256" key="1">
    <source>
        <dbReference type="ARBA" id="ARBA00022723"/>
    </source>
</evidence>
<dbReference type="Proteomes" id="UP001147747">
    <property type="component" value="Unassembled WGS sequence"/>
</dbReference>
<sequence>MEKIEKRNRPPVSCEPCRGRKPKVLLQATSDTRPRLKCNRQSPCDTCIRRKCALSCHYAANADRNRAFPARNSNLNDRLRNIEHLVSSLIGKHSDELSPSDQPSISTAKLSGHPIEHTELPNTNVPPEKETLRSLHDQNGEAVYTDPSHWMSILQEIKCVRESLPSEESSAPDETPHLDDGPDFDLNLNMGPGNRFSISDALTYLPVQPVCDMLLSKYFNSRYMVLGIVHYGKFRKEYEDFWNHPQGTSFRWLALLLSILSVAVTCYDKASPANGSAQRRPSAILLQQTTARCLISGGSRFMNETSSTTQLWLELGTIIRLALRMGYHRDPDGLPSISIFEGEMRRRVWLNIFQIDALVSFQMGLPSMLPAEYCDTKPPGNFHDTDLSADMDHLPNSRTLEEGTPLRYGIVKCKIMSVFKKIVGHTQPLSSPEYSATLALDREMKNAYETIPDVMKRRNMSDSFIDASDIIMERCTLELLYLKGIVVLHRRYIRHEPHNLQFEPSRRFCLEAALEILARQADIYNATLFGGRLHEDAYMVTTLTEHDFLLAAMVMESEVPEISNIEGSESFIAKKFHALQTSQQIWAAKRGSPSQSHIASITLDLMIRKVTERQASVQNTLDESPHDNDPWMGAGLPYIQMEDMIDGSEAVDWSLLDQLFQNQVMETKH</sequence>
<dbReference type="GO" id="GO:0005634">
    <property type="term" value="C:nucleus"/>
    <property type="evidence" value="ECO:0007669"/>
    <property type="project" value="TreeGrafter"/>
</dbReference>
<evidence type="ECO:0000313" key="10">
    <source>
        <dbReference type="Proteomes" id="UP001147747"/>
    </source>
</evidence>
<dbReference type="AlphaFoldDB" id="A0A9W9SJT7"/>
<keyword evidence="2" id="KW-0862">Zinc</keyword>
<evidence type="ECO:0000256" key="3">
    <source>
        <dbReference type="ARBA" id="ARBA00023015"/>
    </source>
</evidence>
<evidence type="ECO:0000256" key="4">
    <source>
        <dbReference type="ARBA" id="ARBA00023125"/>
    </source>
</evidence>
<evidence type="ECO:0000256" key="7">
    <source>
        <dbReference type="SAM" id="MobiDB-lite"/>
    </source>
</evidence>
<dbReference type="SMART" id="SM00906">
    <property type="entry name" value="Fungal_trans"/>
    <property type="match status" value="1"/>
</dbReference>
<reference evidence="9" key="2">
    <citation type="journal article" date="2023" name="IMA Fungus">
        <title>Comparative genomic study of the Penicillium genus elucidates a diverse pangenome and 15 lateral gene transfer events.</title>
        <authorList>
            <person name="Petersen C."/>
            <person name="Sorensen T."/>
            <person name="Nielsen M.R."/>
            <person name="Sondergaard T.E."/>
            <person name="Sorensen J.L."/>
            <person name="Fitzpatrick D.A."/>
            <person name="Frisvad J.C."/>
            <person name="Nielsen K.L."/>
        </authorList>
    </citation>
    <scope>NUCLEOTIDE SEQUENCE</scope>
    <source>
        <strain evidence="9">IBT 29677</strain>
    </source>
</reference>
<feature type="region of interest" description="Disordered" evidence="7">
    <location>
        <begin position="93"/>
        <end position="130"/>
    </location>
</feature>
<organism evidence="9 10">
    <name type="scientific">Penicillium cosmopolitanum</name>
    <dbReference type="NCBI Taxonomy" id="1131564"/>
    <lineage>
        <taxon>Eukaryota</taxon>
        <taxon>Fungi</taxon>
        <taxon>Dikarya</taxon>
        <taxon>Ascomycota</taxon>
        <taxon>Pezizomycotina</taxon>
        <taxon>Eurotiomycetes</taxon>
        <taxon>Eurotiomycetidae</taxon>
        <taxon>Eurotiales</taxon>
        <taxon>Aspergillaceae</taxon>
        <taxon>Penicillium</taxon>
    </lineage>
</organism>
<dbReference type="PANTHER" id="PTHR31944">
    <property type="entry name" value="HEME-RESPONSIVE ZINC FINGER TRANSCRIPTION FACTOR HAP1"/>
    <property type="match status" value="1"/>
</dbReference>
<feature type="region of interest" description="Disordered" evidence="7">
    <location>
        <begin position="163"/>
        <end position="184"/>
    </location>
</feature>
<keyword evidence="3" id="KW-0805">Transcription regulation</keyword>
<feature type="compositionally biased region" description="Polar residues" evidence="7">
    <location>
        <begin position="97"/>
        <end position="109"/>
    </location>
</feature>
<dbReference type="Gene3D" id="4.10.240.10">
    <property type="entry name" value="Zn(2)-C6 fungal-type DNA-binding domain"/>
    <property type="match status" value="1"/>
</dbReference>